<dbReference type="RefSeq" id="WP_186831194.1">
    <property type="nucleotide sequence ID" value="NZ_BKAU01000005.1"/>
</dbReference>
<feature type="transmembrane region" description="Helical" evidence="1">
    <location>
        <begin position="7"/>
        <end position="25"/>
    </location>
</feature>
<protein>
    <recommendedName>
        <fullName evidence="4">Polyketide cyclase</fullName>
    </recommendedName>
</protein>
<evidence type="ECO:0000256" key="1">
    <source>
        <dbReference type="SAM" id="Phobius"/>
    </source>
</evidence>
<dbReference type="Gene3D" id="3.30.530.20">
    <property type="match status" value="1"/>
</dbReference>
<dbReference type="SUPFAM" id="SSF55961">
    <property type="entry name" value="Bet v1-like"/>
    <property type="match status" value="1"/>
</dbReference>
<gene>
    <name evidence="2" type="ORF">CCY01nite_42710</name>
</gene>
<evidence type="ECO:0000313" key="2">
    <source>
        <dbReference type="EMBL" id="GEP98011.1"/>
    </source>
</evidence>
<keyword evidence="1" id="KW-0472">Membrane</keyword>
<name>A0A512RQN6_9BACT</name>
<reference evidence="2 3" key="1">
    <citation type="submission" date="2019-07" db="EMBL/GenBank/DDBJ databases">
        <title>Whole genome shotgun sequence of Chitinophaga cymbidii NBRC 109752.</title>
        <authorList>
            <person name="Hosoyama A."/>
            <person name="Uohara A."/>
            <person name="Ohji S."/>
            <person name="Ichikawa N."/>
        </authorList>
    </citation>
    <scope>NUCLEOTIDE SEQUENCE [LARGE SCALE GENOMIC DNA]</scope>
    <source>
        <strain evidence="2 3">NBRC 109752</strain>
    </source>
</reference>
<comment type="caution">
    <text evidence="2">The sequence shown here is derived from an EMBL/GenBank/DDBJ whole genome shotgun (WGS) entry which is preliminary data.</text>
</comment>
<dbReference type="AlphaFoldDB" id="A0A512RQN6"/>
<sequence>MKILLKILGVIVGLIVLLLIIALFVSKDYSVEQEIVINKPKQQVYDYVKLMRNQENYNVWTMADPNAKKEYRGTDGTEGFVYYWNGNDEVGEGELEIKQLVEGEKVNMELRFKRPMEGVGKTYIHTASVTPEQTKVIWGMTGSTPYPFNLMTLLMKGRLEKDLQKSLVNMKNNIEK</sequence>
<proteinExistence type="predicted"/>
<dbReference type="Proteomes" id="UP000321436">
    <property type="component" value="Unassembled WGS sequence"/>
</dbReference>
<dbReference type="CDD" id="cd07818">
    <property type="entry name" value="SRPBCC_1"/>
    <property type="match status" value="1"/>
</dbReference>
<keyword evidence="3" id="KW-1185">Reference proteome</keyword>
<evidence type="ECO:0008006" key="4">
    <source>
        <dbReference type="Google" id="ProtNLM"/>
    </source>
</evidence>
<evidence type="ECO:0000313" key="3">
    <source>
        <dbReference type="Proteomes" id="UP000321436"/>
    </source>
</evidence>
<dbReference type="InterPro" id="IPR023393">
    <property type="entry name" value="START-like_dom_sf"/>
</dbReference>
<organism evidence="2 3">
    <name type="scientific">Chitinophaga cymbidii</name>
    <dbReference type="NCBI Taxonomy" id="1096750"/>
    <lineage>
        <taxon>Bacteria</taxon>
        <taxon>Pseudomonadati</taxon>
        <taxon>Bacteroidota</taxon>
        <taxon>Chitinophagia</taxon>
        <taxon>Chitinophagales</taxon>
        <taxon>Chitinophagaceae</taxon>
        <taxon>Chitinophaga</taxon>
    </lineage>
</organism>
<keyword evidence="1" id="KW-0812">Transmembrane</keyword>
<dbReference type="EMBL" id="BKAU01000005">
    <property type="protein sequence ID" value="GEP98011.1"/>
    <property type="molecule type" value="Genomic_DNA"/>
</dbReference>
<accession>A0A512RQN6</accession>
<keyword evidence="1" id="KW-1133">Transmembrane helix</keyword>